<dbReference type="Proteomes" id="UP000054302">
    <property type="component" value="Unassembled WGS sequence"/>
</dbReference>
<dbReference type="GeneID" id="27320439"/>
<dbReference type="HOGENOM" id="CLU_1722383_0_0_1"/>
<sequence>MTSKQADVQTFNSGGTKIVLYPCLILTTPAYTRLSSSAARVGTLSRGDVRDDTRSPGWKAERSSPTRLTPNQTICVGEIEQITRRLKVMSTHPRDKSPDSRYRGSVAFLASCQACKDAFDAPGSRAYAPRSPAAPVHPSKMVLAPRMVQSKD</sequence>
<reference evidence="2 3" key="1">
    <citation type="submission" date="2015-01" db="EMBL/GenBank/DDBJ databases">
        <title>The Genome Sequence of Exophiala mesophila CBS40295.</title>
        <authorList>
            <consortium name="The Broad Institute Genomics Platform"/>
            <person name="Cuomo C."/>
            <person name="de Hoog S."/>
            <person name="Gorbushina A."/>
            <person name="Stielow B."/>
            <person name="Teixiera M."/>
            <person name="Abouelleil A."/>
            <person name="Chapman S.B."/>
            <person name="Priest M."/>
            <person name="Young S.K."/>
            <person name="Wortman J."/>
            <person name="Nusbaum C."/>
            <person name="Birren B."/>
        </authorList>
    </citation>
    <scope>NUCLEOTIDE SEQUENCE [LARGE SCALE GENOMIC DNA]</scope>
    <source>
        <strain evidence="2 3">CBS 40295</strain>
    </source>
</reference>
<dbReference type="VEuPathDB" id="FungiDB:PV10_02594"/>
<gene>
    <name evidence="2" type="ORF">PV10_02594</name>
</gene>
<dbReference type="EMBL" id="KN847521">
    <property type="protein sequence ID" value="KIV94873.1"/>
    <property type="molecule type" value="Genomic_DNA"/>
</dbReference>
<feature type="region of interest" description="Disordered" evidence="1">
    <location>
        <begin position="125"/>
        <end position="152"/>
    </location>
</feature>
<organism evidence="2 3">
    <name type="scientific">Exophiala mesophila</name>
    <name type="common">Black yeast-like fungus</name>
    <dbReference type="NCBI Taxonomy" id="212818"/>
    <lineage>
        <taxon>Eukaryota</taxon>
        <taxon>Fungi</taxon>
        <taxon>Dikarya</taxon>
        <taxon>Ascomycota</taxon>
        <taxon>Pezizomycotina</taxon>
        <taxon>Eurotiomycetes</taxon>
        <taxon>Chaetothyriomycetidae</taxon>
        <taxon>Chaetothyriales</taxon>
        <taxon>Herpotrichiellaceae</taxon>
        <taxon>Exophiala</taxon>
    </lineage>
</organism>
<evidence type="ECO:0000313" key="3">
    <source>
        <dbReference type="Proteomes" id="UP000054302"/>
    </source>
</evidence>
<feature type="compositionally biased region" description="Low complexity" evidence="1">
    <location>
        <begin position="125"/>
        <end position="134"/>
    </location>
</feature>
<name>A0A0D2A797_EXOME</name>
<protein>
    <submittedName>
        <fullName evidence="2">Uncharacterized protein</fullName>
    </submittedName>
</protein>
<evidence type="ECO:0000256" key="1">
    <source>
        <dbReference type="SAM" id="MobiDB-lite"/>
    </source>
</evidence>
<dbReference type="RefSeq" id="XP_016226447.1">
    <property type="nucleotide sequence ID" value="XM_016366929.1"/>
</dbReference>
<evidence type="ECO:0000313" key="2">
    <source>
        <dbReference type="EMBL" id="KIV94873.1"/>
    </source>
</evidence>
<dbReference type="AlphaFoldDB" id="A0A0D2A797"/>
<accession>A0A0D2A797</accession>
<proteinExistence type="predicted"/>
<feature type="compositionally biased region" description="Basic and acidic residues" evidence="1">
    <location>
        <begin position="47"/>
        <end position="64"/>
    </location>
</feature>
<keyword evidence="3" id="KW-1185">Reference proteome</keyword>
<feature type="region of interest" description="Disordered" evidence="1">
    <location>
        <begin position="42"/>
        <end position="69"/>
    </location>
</feature>